<gene>
    <name evidence="3" type="ORF">DSM3645_05310</name>
</gene>
<evidence type="ECO:0000313" key="4">
    <source>
        <dbReference type="Proteomes" id="UP000004358"/>
    </source>
</evidence>
<dbReference type="EMBL" id="AANZ01000011">
    <property type="protein sequence ID" value="EAQ80014.1"/>
    <property type="molecule type" value="Genomic_DNA"/>
</dbReference>
<keyword evidence="2" id="KW-0472">Membrane</keyword>
<keyword evidence="2" id="KW-1133">Transmembrane helix</keyword>
<feature type="compositionally biased region" description="Polar residues" evidence="1">
    <location>
        <begin position="31"/>
        <end position="40"/>
    </location>
</feature>
<protein>
    <recommendedName>
        <fullName evidence="5">Transmembrane protein</fullName>
    </recommendedName>
</protein>
<feature type="transmembrane region" description="Helical" evidence="2">
    <location>
        <begin position="92"/>
        <end position="111"/>
    </location>
</feature>
<dbReference type="AlphaFoldDB" id="A3ZTV7"/>
<proteinExistence type="predicted"/>
<accession>A3ZTV7</accession>
<reference evidence="3 4" key="1">
    <citation type="submission" date="2006-02" db="EMBL/GenBank/DDBJ databases">
        <authorList>
            <person name="Amann R."/>
            <person name="Ferriera S."/>
            <person name="Johnson J."/>
            <person name="Kravitz S."/>
            <person name="Halpern A."/>
            <person name="Remington K."/>
            <person name="Beeson K."/>
            <person name="Tran B."/>
            <person name="Rogers Y.-H."/>
            <person name="Friedman R."/>
            <person name="Venter J.C."/>
        </authorList>
    </citation>
    <scope>NUCLEOTIDE SEQUENCE [LARGE SCALE GENOMIC DNA]</scope>
    <source>
        <strain evidence="3 4">DSM 3645</strain>
    </source>
</reference>
<evidence type="ECO:0000256" key="1">
    <source>
        <dbReference type="SAM" id="MobiDB-lite"/>
    </source>
</evidence>
<name>A3ZTV7_9BACT</name>
<evidence type="ECO:0000256" key="2">
    <source>
        <dbReference type="SAM" id="Phobius"/>
    </source>
</evidence>
<dbReference type="HOGENOM" id="CLU_1966299_0_0_0"/>
<organism evidence="3 4">
    <name type="scientific">Blastopirellula marina DSM 3645</name>
    <dbReference type="NCBI Taxonomy" id="314230"/>
    <lineage>
        <taxon>Bacteria</taxon>
        <taxon>Pseudomonadati</taxon>
        <taxon>Planctomycetota</taxon>
        <taxon>Planctomycetia</taxon>
        <taxon>Pirellulales</taxon>
        <taxon>Pirellulaceae</taxon>
        <taxon>Blastopirellula</taxon>
    </lineage>
</organism>
<keyword evidence="2" id="KW-0812">Transmembrane</keyword>
<feature type="region of interest" description="Disordered" evidence="1">
    <location>
        <begin position="21"/>
        <end position="48"/>
    </location>
</feature>
<evidence type="ECO:0008006" key="5">
    <source>
        <dbReference type="Google" id="ProtNLM"/>
    </source>
</evidence>
<sequence>MNKQKNSEAIKTVHFLRLDDSALGDPGELQPNDNPYSSPSHPLMKNCEDTGDVASPPRVVRQIGKDLLIAAVIAIVGTCIALYLASYQHQSVSTFVLGYLAGTLVSFLIVLHRIWSAVMKQKWGIGG</sequence>
<dbReference type="Proteomes" id="UP000004358">
    <property type="component" value="Unassembled WGS sequence"/>
</dbReference>
<comment type="caution">
    <text evidence="3">The sequence shown here is derived from an EMBL/GenBank/DDBJ whole genome shotgun (WGS) entry which is preliminary data.</text>
</comment>
<dbReference type="RefSeq" id="WP_002654658.1">
    <property type="nucleotide sequence ID" value="NZ_CH672377.1"/>
</dbReference>
<feature type="transmembrane region" description="Helical" evidence="2">
    <location>
        <begin position="67"/>
        <end position="86"/>
    </location>
</feature>
<evidence type="ECO:0000313" key="3">
    <source>
        <dbReference type="EMBL" id="EAQ80014.1"/>
    </source>
</evidence>